<sequence>MWRTFHRKLSTWSDFRQFSVFVVRAATQLGFCRLRVLELGISPKALVADAAIRSATEPEVNPKPYSASQGASQDIRALKLPYLTNQEGLNNEANFYGFYTQ</sequence>
<name>A0A8S9QLP6_BRACR</name>
<gene>
    <name evidence="1" type="ORF">F2Q69_00012435</name>
</gene>
<organism evidence="1 2">
    <name type="scientific">Brassica cretica</name>
    <name type="common">Mustard</name>
    <dbReference type="NCBI Taxonomy" id="69181"/>
    <lineage>
        <taxon>Eukaryota</taxon>
        <taxon>Viridiplantae</taxon>
        <taxon>Streptophyta</taxon>
        <taxon>Embryophyta</taxon>
        <taxon>Tracheophyta</taxon>
        <taxon>Spermatophyta</taxon>
        <taxon>Magnoliopsida</taxon>
        <taxon>eudicotyledons</taxon>
        <taxon>Gunneridae</taxon>
        <taxon>Pentapetalae</taxon>
        <taxon>rosids</taxon>
        <taxon>malvids</taxon>
        <taxon>Brassicales</taxon>
        <taxon>Brassicaceae</taxon>
        <taxon>Brassiceae</taxon>
        <taxon>Brassica</taxon>
    </lineage>
</organism>
<dbReference type="EMBL" id="QGKX02000996">
    <property type="protein sequence ID" value="KAF3554016.1"/>
    <property type="molecule type" value="Genomic_DNA"/>
</dbReference>
<evidence type="ECO:0000313" key="1">
    <source>
        <dbReference type="EMBL" id="KAF3554016.1"/>
    </source>
</evidence>
<comment type="caution">
    <text evidence="1">The sequence shown here is derived from an EMBL/GenBank/DDBJ whole genome shotgun (WGS) entry which is preliminary data.</text>
</comment>
<protein>
    <submittedName>
        <fullName evidence="1">Uncharacterized protein</fullName>
    </submittedName>
</protein>
<reference evidence="1" key="1">
    <citation type="submission" date="2019-12" db="EMBL/GenBank/DDBJ databases">
        <title>Genome sequencing and annotation of Brassica cretica.</title>
        <authorList>
            <person name="Studholme D.J."/>
            <person name="Sarris P."/>
        </authorList>
    </citation>
    <scope>NUCLEOTIDE SEQUENCE</scope>
    <source>
        <strain evidence="1">PFS-109/04</strain>
        <tissue evidence="1">Leaf</tissue>
    </source>
</reference>
<dbReference type="Proteomes" id="UP000712600">
    <property type="component" value="Unassembled WGS sequence"/>
</dbReference>
<dbReference type="AlphaFoldDB" id="A0A8S9QLP6"/>
<accession>A0A8S9QLP6</accession>
<evidence type="ECO:0000313" key="2">
    <source>
        <dbReference type="Proteomes" id="UP000712600"/>
    </source>
</evidence>
<proteinExistence type="predicted"/>